<dbReference type="Proteomes" id="UP000178622">
    <property type="component" value="Unassembled WGS sequence"/>
</dbReference>
<reference evidence="3" key="1">
    <citation type="submission" date="2016-09" db="EMBL/GenBank/DDBJ databases">
        <title>Draft genome sequence of a novel species of the family Streptococcaceae isolated from flowers.</title>
        <authorList>
            <person name="Chuah L.-O."/>
            <person name="Yap K.-P."/>
            <person name="Thong K.L."/>
            <person name="Liong M.T."/>
            <person name="Ahmad R."/>
            <person name="Rusul G."/>
        </authorList>
    </citation>
    <scope>NUCLEOTIDE SEQUENCE [LARGE SCALE GENOMIC DNA]</scope>
    <source>
        <strain evidence="3">DF1</strain>
    </source>
</reference>
<evidence type="ECO:0000259" key="1">
    <source>
        <dbReference type="Pfam" id="PF04230"/>
    </source>
</evidence>
<dbReference type="Pfam" id="PF04230">
    <property type="entry name" value="PS_pyruv_trans"/>
    <property type="match status" value="1"/>
</dbReference>
<protein>
    <recommendedName>
        <fullName evidence="1">Polysaccharide pyruvyl transferase domain-containing protein</fullName>
    </recommendedName>
</protein>
<evidence type="ECO:0000313" key="2">
    <source>
        <dbReference type="EMBL" id="OFI48594.1"/>
    </source>
</evidence>
<dbReference type="RefSeq" id="WP_070792987.1">
    <property type="nucleotide sequence ID" value="NZ_MKIR01000024.1"/>
</dbReference>
<dbReference type="STRING" id="1859473.BG261_06775"/>
<proteinExistence type="predicted"/>
<comment type="caution">
    <text evidence="2">The sequence shown here is derived from an EMBL/GenBank/DDBJ whole genome shotgun (WGS) entry which is preliminary data.</text>
</comment>
<organism evidence="2 3">
    <name type="scientific">Floricoccus tropicus</name>
    <dbReference type="NCBI Taxonomy" id="1859473"/>
    <lineage>
        <taxon>Bacteria</taxon>
        <taxon>Bacillati</taxon>
        <taxon>Bacillota</taxon>
        <taxon>Bacilli</taxon>
        <taxon>Lactobacillales</taxon>
        <taxon>Streptococcaceae</taxon>
        <taxon>Floricoccus</taxon>
    </lineage>
</organism>
<dbReference type="PANTHER" id="PTHR36836:SF1">
    <property type="entry name" value="COLANIC ACID BIOSYNTHESIS PROTEIN WCAK"/>
    <property type="match status" value="1"/>
</dbReference>
<feature type="domain" description="Polysaccharide pyruvyl transferase" evidence="1">
    <location>
        <begin position="13"/>
        <end position="307"/>
    </location>
</feature>
<accession>A0A1E8GK16</accession>
<name>A0A1E8GK16_9LACT</name>
<sequence>MKILVIGEFYSSNLGDAVICESTSYILSKKIKNNNVDILDFSGREEFSTQKIELNKVDKFSLKKLIKKNIYLNSIIMYIKGQYPKFNNINLEDYDGVILAGGQLFLWYFFCPLIVSFRALHRKNIKTTLNSVGYGKLDNYFSRKFISKYLNKDNIKYISVRDHKKEFEKLTRKEIFVSPDSAIFSADCYGVDKDTNSHQIGLGIMYIEGKREILKEYWKNVIEILNRENKEWSFFVNGAEKDYEFAIEILEELGFPVTDKYLKDRPVYPIDLVNLISSFERIMSFRLHSHIISYSLRIPTIALSWDNKVNSFFNMIDKSDNVFNYTDKDIEKMVKKLFESSYDNASDDDLYFNLREQCLQNLYSQIEFFK</sequence>
<gene>
    <name evidence="2" type="ORF">BG261_06775</name>
</gene>
<dbReference type="AlphaFoldDB" id="A0A1E8GK16"/>
<dbReference type="PANTHER" id="PTHR36836">
    <property type="entry name" value="COLANIC ACID BIOSYNTHESIS PROTEIN WCAK"/>
    <property type="match status" value="1"/>
</dbReference>
<evidence type="ECO:0000313" key="3">
    <source>
        <dbReference type="Proteomes" id="UP000178622"/>
    </source>
</evidence>
<dbReference type="InterPro" id="IPR007345">
    <property type="entry name" value="Polysacch_pyruvyl_Trfase"/>
</dbReference>
<dbReference type="OrthoDB" id="3199616at2"/>
<keyword evidence="3" id="KW-1185">Reference proteome</keyword>
<dbReference type="EMBL" id="MKIR01000024">
    <property type="protein sequence ID" value="OFI48594.1"/>
    <property type="molecule type" value="Genomic_DNA"/>
</dbReference>